<feature type="DNA-binding region" description="H-T-H motif" evidence="4">
    <location>
        <begin position="26"/>
        <end position="45"/>
    </location>
</feature>
<evidence type="ECO:0000256" key="1">
    <source>
        <dbReference type="ARBA" id="ARBA00023015"/>
    </source>
</evidence>
<feature type="domain" description="HTH tetR-type" evidence="5">
    <location>
        <begin position="3"/>
        <end position="63"/>
    </location>
</feature>
<dbReference type="InterPro" id="IPR050109">
    <property type="entry name" value="HTH-type_TetR-like_transc_reg"/>
</dbReference>
<keyword evidence="2 4" id="KW-0238">DNA-binding</keyword>
<accession>A0A9D1KBQ2</accession>
<dbReference type="SUPFAM" id="SSF46689">
    <property type="entry name" value="Homeodomain-like"/>
    <property type="match status" value="1"/>
</dbReference>
<dbReference type="InterPro" id="IPR009057">
    <property type="entry name" value="Homeodomain-like_sf"/>
</dbReference>
<dbReference type="PRINTS" id="PR00455">
    <property type="entry name" value="HTHTETR"/>
</dbReference>
<dbReference type="InterPro" id="IPR001647">
    <property type="entry name" value="HTH_TetR"/>
</dbReference>
<dbReference type="Gene3D" id="1.10.357.10">
    <property type="entry name" value="Tetracycline Repressor, domain 2"/>
    <property type="match status" value="1"/>
</dbReference>
<keyword evidence="3" id="KW-0804">Transcription</keyword>
<organism evidence="6 7">
    <name type="scientific">Candidatus Caccosoma faecigallinarum</name>
    <dbReference type="NCBI Taxonomy" id="2840720"/>
    <lineage>
        <taxon>Bacteria</taxon>
        <taxon>Bacillati</taxon>
        <taxon>Bacillota</taxon>
        <taxon>Bacillota incertae sedis</taxon>
        <taxon>Candidatus Caccosoma</taxon>
    </lineage>
</organism>
<dbReference type="PROSITE" id="PS50977">
    <property type="entry name" value="HTH_TETR_2"/>
    <property type="match status" value="1"/>
</dbReference>
<protein>
    <submittedName>
        <fullName evidence="6">TetR/AcrR family transcriptional regulator</fullName>
    </submittedName>
</protein>
<comment type="caution">
    <text evidence="6">The sequence shown here is derived from an EMBL/GenBank/DDBJ whole genome shotgun (WGS) entry which is preliminary data.</text>
</comment>
<dbReference type="PANTHER" id="PTHR30055:SF234">
    <property type="entry name" value="HTH-TYPE TRANSCRIPTIONAL REGULATOR BETI"/>
    <property type="match status" value="1"/>
</dbReference>
<evidence type="ECO:0000256" key="2">
    <source>
        <dbReference type="ARBA" id="ARBA00023125"/>
    </source>
</evidence>
<dbReference type="InterPro" id="IPR023772">
    <property type="entry name" value="DNA-bd_HTH_TetR-type_CS"/>
</dbReference>
<name>A0A9D1KBQ2_9FIRM</name>
<evidence type="ECO:0000313" key="7">
    <source>
        <dbReference type="Proteomes" id="UP000886893"/>
    </source>
</evidence>
<evidence type="ECO:0000313" key="6">
    <source>
        <dbReference type="EMBL" id="HIT17606.1"/>
    </source>
</evidence>
<dbReference type="GO" id="GO:0000976">
    <property type="term" value="F:transcription cis-regulatory region binding"/>
    <property type="evidence" value="ECO:0007669"/>
    <property type="project" value="TreeGrafter"/>
</dbReference>
<dbReference type="EMBL" id="DVKI01000137">
    <property type="protein sequence ID" value="HIT17606.1"/>
    <property type="molecule type" value="Genomic_DNA"/>
</dbReference>
<evidence type="ECO:0000256" key="4">
    <source>
        <dbReference type="PROSITE-ProRule" id="PRU00335"/>
    </source>
</evidence>
<proteinExistence type="predicted"/>
<reference evidence="6" key="1">
    <citation type="submission" date="2020-10" db="EMBL/GenBank/DDBJ databases">
        <authorList>
            <person name="Gilroy R."/>
        </authorList>
    </citation>
    <scope>NUCLEOTIDE SEQUENCE</scope>
    <source>
        <strain evidence="6">14508</strain>
    </source>
</reference>
<reference evidence="6" key="2">
    <citation type="journal article" date="2021" name="PeerJ">
        <title>Extensive microbial diversity within the chicken gut microbiome revealed by metagenomics and culture.</title>
        <authorList>
            <person name="Gilroy R."/>
            <person name="Ravi A."/>
            <person name="Getino M."/>
            <person name="Pursley I."/>
            <person name="Horton D.L."/>
            <person name="Alikhan N.F."/>
            <person name="Baker D."/>
            <person name="Gharbi K."/>
            <person name="Hall N."/>
            <person name="Watson M."/>
            <person name="Adriaenssens E.M."/>
            <person name="Foster-Nyarko E."/>
            <person name="Jarju S."/>
            <person name="Secka A."/>
            <person name="Antonio M."/>
            <person name="Oren A."/>
            <person name="Chaudhuri R.R."/>
            <person name="La Ragione R."/>
            <person name="Hildebrand F."/>
            <person name="Pallen M.J."/>
        </authorList>
    </citation>
    <scope>NUCLEOTIDE SEQUENCE</scope>
    <source>
        <strain evidence="6">14508</strain>
    </source>
</reference>
<dbReference type="PROSITE" id="PS01081">
    <property type="entry name" value="HTH_TETR_1"/>
    <property type="match status" value="1"/>
</dbReference>
<dbReference type="Pfam" id="PF00440">
    <property type="entry name" value="TetR_N"/>
    <property type="match status" value="1"/>
</dbReference>
<dbReference type="PANTHER" id="PTHR30055">
    <property type="entry name" value="HTH-TYPE TRANSCRIPTIONAL REGULATOR RUTR"/>
    <property type="match status" value="1"/>
</dbReference>
<dbReference type="GO" id="GO:0003700">
    <property type="term" value="F:DNA-binding transcription factor activity"/>
    <property type="evidence" value="ECO:0007669"/>
    <property type="project" value="TreeGrafter"/>
</dbReference>
<gene>
    <name evidence="6" type="ORF">IAD04_04455</name>
</gene>
<evidence type="ECO:0000256" key="3">
    <source>
        <dbReference type="ARBA" id="ARBA00023163"/>
    </source>
</evidence>
<dbReference type="AlphaFoldDB" id="A0A9D1KBQ2"/>
<evidence type="ECO:0000259" key="5">
    <source>
        <dbReference type="PROSITE" id="PS50977"/>
    </source>
</evidence>
<dbReference type="Proteomes" id="UP000886893">
    <property type="component" value="Unassembled WGS sequence"/>
</dbReference>
<keyword evidence="1" id="KW-0805">Transcription regulation</keyword>
<sequence length="204" mass="24072">MDESIKDEILQAAKEEFLTFGYQEASMRNIASKAKLTTGSLYYRFIDKAELFDAIVGQDASNLLNMFIQAQENFATFSVMKQIKEMESYTHFKMKEMIDYIYNHFDSFQLIICKSNGSKYEYFIDSMVDIEVKNTKRFIQDLKKKNIPVHDADDNLNHILCTSLFRAIFEVVVHQMQKKEAIEYIDKVYRFYEVGWMELLGVKF</sequence>